<evidence type="ECO:0000256" key="1">
    <source>
        <dbReference type="ARBA" id="ARBA00004162"/>
    </source>
</evidence>
<keyword evidence="8" id="KW-0811">Translocation</keyword>
<evidence type="ECO:0000256" key="5">
    <source>
        <dbReference type="ARBA" id="ARBA00022692"/>
    </source>
</evidence>
<evidence type="ECO:0000256" key="2">
    <source>
        <dbReference type="ARBA" id="ARBA00006742"/>
    </source>
</evidence>
<sequence>MEDNYMKTNATMMNLILLVFFIGIIYFMMIRPQRKRDKEAKEMRDGLTRGDEIITIGGFIGKVVAINSDTVVINLNAGKGSTNVELLKTAIGSVKTPNTAARQEKKEAAEETKERDVKTSTTKKVTPKKLTPKKDESENKDAE</sequence>
<keyword evidence="5 11" id="KW-0812">Transmembrane</keyword>
<feature type="compositionally biased region" description="Basic and acidic residues" evidence="10">
    <location>
        <begin position="132"/>
        <end position="143"/>
    </location>
</feature>
<feature type="transmembrane region" description="Helical" evidence="11">
    <location>
        <begin position="12"/>
        <end position="30"/>
    </location>
</feature>
<keyword evidence="4" id="KW-1003">Cell membrane</keyword>
<evidence type="ECO:0000256" key="8">
    <source>
        <dbReference type="ARBA" id="ARBA00023010"/>
    </source>
</evidence>
<dbReference type="SMART" id="SM01323">
    <property type="entry name" value="YajC"/>
    <property type="match status" value="1"/>
</dbReference>
<comment type="similarity">
    <text evidence="2">Belongs to the YajC family.</text>
</comment>
<dbReference type="PANTHER" id="PTHR33909">
    <property type="entry name" value="SEC TRANSLOCON ACCESSORY COMPLEX SUBUNIT YAJC"/>
    <property type="match status" value="1"/>
</dbReference>
<evidence type="ECO:0000256" key="10">
    <source>
        <dbReference type="SAM" id="MobiDB-lite"/>
    </source>
</evidence>
<evidence type="ECO:0000256" key="3">
    <source>
        <dbReference type="ARBA" id="ARBA00022448"/>
    </source>
</evidence>
<name>A0A6N7XK63_9FIRM</name>
<evidence type="ECO:0000313" key="13">
    <source>
        <dbReference type="Proteomes" id="UP000469424"/>
    </source>
</evidence>
<keyword evidence="9 11" id="KW-0472">Membrane</keyword>
<dbReference type="Proteomes" id="UP000469424">
    <property type="component" value="Unassembled WGS sequence"/>
</dbReference>
<gene>
    <name evidence="12" type="primary">yajC</name>
    <name evidence="12" type="ORF">FYJ65_01335</name>
</gene>
<protein>
    <submittedName>
        <fullName evidence="12">Preprotein translocase subunit YajC</fullName>
    </submittedName>
</protein>
<dbReference type="PANTHER" id="PTHR33909:SF1">
    <property type="entry name" value="SEC TRANSLOCON ACCESSORY COMPLEX SUBUNIT YAJC"/>
    <property type="match status" value="1"/>
</dbReference>
<organism evidence="12 13">
    <name type="scientific">Mogibacterium kristiansenii</name>
    <dbReference type="NCBI Taxonomy" id="2606708"/>
    <lineage>
        <taxon>Bacteria</taxon>
        <taxon>Bacillati</taxon>
        <taxon>Bacillota</taxon>
        <taxon>Clostridia</taxon>
        <taxon>Peptostreptococcales</taxon>
        <taxon>Anaerovoracaceae</taxon>
        <taxon>Mogibacterium</taxon>
    </lineage>
</organism>
<comment type="subcellular location">
    <subcellularLocation>
        <location evidence="1">Cell membrane</location>
        <topology evidence="1">Single-pass membrane protein</topology>
    </subcellularLocation>
</comment>
<feature type="compositionally biased region" description="Basic and acidic residues" evidence="10">
    <location>
        <begin position="102"/>
        <end position="118"/>
    </location>
</feature>
<dbReference type="EMBL" id="VUNA01000002">
    <property type="protein sequence ID" value="MST69991.1"/>
    <property type="molecule type" value="Genomic_DNA"/>
</dbReference>
<proteinExistence type="inferred from homology"/>
<dbReference type="NCBIfam" id="TIGR00739">
    <property type="entry name" value="yajC"/>
    <property type="match status" value="1"/>
</dbReference>
<keyword evidence="6" id="KW-0653">Protein transport</keyword>
<dbReference type="Pfam" id="PF02699">
    <property type="entry name" value="YajC"/>
    <property type="match status" value="1"/>
</dbReference>
<accession>A0A6N7XK63</accession>
<evidence type="ECO:0000256" key="11">
    <source>
        <dbReference type="SAM" id="Phobius"/>
    </source>
</evidence>
<dbReference type="GO" id="GO:0015031">
    <property type="term" value="P:protein transport"/>
    <property type="evidence" value="ECO:0007669"/>
    <property type="project" value="UniProtKB-KW"/>
</dbReference>
<evidence type="ECO:0000256" key="7">
    <source>
        <dbReference type="ARBA" id="ARBA00022989"/>
    </source>
</evidence>
<reference evidence="12 13" key="1">
    <citation type="submission" date="2019-08" db="EMBL/GenBank/DDBJ databases">
        <title>In-depth cultivation of the pig gut microbiome towards novel bacterial diversity and tailored functional studies.</title>
        <authorList>
            <person name="Wylensek D."/>
            <person name="Hitch T.C.A."/>
            <person name="Clavel T."/>
        </authorList>
    </citation>
    <scope>NUCLEOTIDE SEQUENCE [LARGE SCALE GENOMIC DNA]</scope>
    <source>
        <strain evidence="12 13">WCA-MUC-591-APC-4B</strain>
    </source>
</reference>
<evidence type="ECO:0000256" key="6">
    <source>
        <dbReference type="ARBA" id="ARBA00022927"/>
    </source>
</evidence>
<keyword evidence="7 11" id="KW-1133">Transmembrane helix</keyword>
<dbReference type="AlphaFoldDB" id="A0A6N7XK63"/>
<keyword evidence="13" id="KW-1185">Reference proteome</keyword>
<keyword evidence="3" id="KW-0813">Transport</keyword>
<evidence type="ECO:0000256" key="4">
    <source>
        <dbReference type="ARBA" id="ARBA00022475"/>
    </source>
</evidence>
<dbReference type="PRINTS" id="PR01853">
    <property type="entry name" value="YAJCTRNLCASE"/>
</dbReference>
<evidence type="ECO:0000256" key="9">
    <source>
        <dbReference type="ARBA" id="ARBA00023136"/>
    </source>
</evidence>
<feature type="region of interest" description="Disordered" evidence="10">
    <location>
        <begin position="95"/>
        <end position="143"/>
    </location>
</feature>
<evidence type="ECO:0000313" key="12">
    <source>
        <dbReference type="EMBL" id="MST69991.1"/>
    </source>
</evidence>
<dbReference type="InterPro" id="IPR003849">
    <property type="entry name" value="Preprotein_translocase_YajC"/>
</dbReference>
<comment type="caution">
    <text evidence="12">The sequence shown here is derived from an EMBL/GenBank/DDBJ whole genome shotgun (WGS) entry which is preliminary data.</text>
</comment>
<dbReference type="GO" id="GO:0005886">
    <property type="term" value="C:plasma membrane"/>
    <property type="evidence" value="ECO:0007669"/>
    <property type="project" value="UniProtKB-SubCell"/>
</dbReference>